<dbReference type="Proteomes" id="UP000013117">
    <property type="component" value="Unassembled WGS sequence"/>
</dbReference>
<dbReference type="GeneID" id="84210633"/>
<protein>
    <recommendedName>
        <fullName evidence="1">Biofilm-associated protein BapA-like prefix-like domain-containing protein</fullName>
    </recommendedName>
</protein>
<organism evidence="2 3">
    <name type="scientific">Acinetobacter gerneri DSM 14967 = CIP 107464 = MTCC 9824</name>
    <dbReference type="NCBI Taxonomy" id="1120926"/>
    <lineage>
        <taxon>Bacteria</taxon>
        <taxon>Pseudomonadati</taxon>
        <taxon>Pseudomonadota</taxon>
        <taxon>Gammaproteobacteria</taxon>
        <taxon>Moraxellales</taxon>
        <taxon>Moraxellaceae</taxon>
        <taxon>Acinetobacter</taxon>
    </lineage>
</organism>
<dbReference type="InterPro" id="IPR048051">
    <property type="entry name" value="BapA-like_prefix-like"/>
</dbReference>
<feature type="domain" description="Biofilm-associated protein BapA-like prefix-like" evidence="1">
    <location>
        <begin position="1"/>
        <end position="89"/>
    </location>
</feature>
<gene>
    <name evidence="2" type="ORF">F960_03363</name>
</gene>
<dbReference type="AlphaFoldDB" id="N8ZJQ7"/>
<dbReference type="Pfam" id="PF22783">
    <property type="entry name" value="BapA_N"/>
    <property type="match status" value="1"/>
</dbReference>
<keyword evidence="3" id="KW-1185">Reference proteome</keyword>
<dbReference type="RefSeq" id="WP_004867169.1">
    <property type="nucleotide sequence ID" value="NZ_KB849545.1"/>
</dbReference>
<sequence length="117" mass="13725">MSNIQVISKKTHQILEKVNNNQIKLNGDSVVQIKASAQDVLSIERSGNNAIITLKNGEKIIIENYFNAENSNSVVFDDNNQLSVLSFQQWQWLGRNRRSWRYHYRDRQRQQHLHSDC</sequence>
<dbReference type="EMBL" id="APPN01000080">
    <property type="protein sequence ID" value="ENV31978.1"/>
    <property type="molecule type" value="Genomic_DNA"/>
</dbReference>
<proteinExistence type="predicted"/>
<evidence type="ECO:0000313" key="3">
    <source>
        <dbReference type="Proteomes" id="UP000013117"/>
    </source>
</evidence>
<dbReference type="NCBIfam" id="NF033677">
    <property type="entry name" value="biofilm_BapA_N"/>
    <property type="match status" value="1"/>
</dbReference>
<evidence type="ECO:0000259" key="1">
    <source>
        <dbReference type="Pfam" id="PF22783"/>
    </source>
</evidence>
<accession>N8ZJQ7</accession>
<name>N8ZJQ7_9GAMM</name>
<reference evidence="2 3" key="1">
    <citation type="submission" date="2013-02" db="EMBL/GenBank/DDBJ databases">
        <title>The Genome Sequence of Acinetobacter gerneri CIP 107464.</title>
        <authorList>
            <consortium name="The Broad Institute Genome Sequencing Platform"/>
            <consortium name="The Broad Institute Genome Sequencing Center for Infectious Disease"/>
            <person name="Cerqueira G."/>
            <person name="Feldgarden M."/>
            <person name="Courvalin P."/>
            <person name="Perichon B."/>
            <person name="Grillot-Courvalin C."/>
            <person name="Clermont D."/>
            <person name="Rocha E."/>
            <person name="Yoon E.-J."/>
            <person name="Nemec A."/>
            <person name="Walker B."/>
            <person name="Young S.K."/>
            <person name="Zeng Q."/>
            <person name="Gargeya S."/>
            <person name="Fitzgerald M."/>
            <person name="Haas B."/>
            <person name="Abouelleil A."/>
            <person name="Alvarado L."/>
            <person name="Arachchi H.M."/>
            <person name="Berlin A.M."/>
            <person name="Chapman S.B."/>
            <person name="Dewar J."/>
            <person name="Goldberg J."/>
            <person name="Griggs A."/>
            <person name="Gujja S."/>
            <person name="Hansen M."/>
            <person name="Howarth C."/>
            <person name="Imamovic A."/>
            <person name="Larimer J."/>
            <person name="McCowan C."/>
            <person name="Murphy C."/>
            <person name="Neiman D."/>
            <person name="Pearson M."/>
            <person name="Priest M."/>
            <person name="Roberts A."/>
            <person name="Saif S."/>
            <person name="Shea T."/>
            <person name="Sisk P."/>
            <person name="Sykes S."/>
            <person name="Wortman J."/>
            <person name="Nusbaum C."/>
            <person name="Birren B."/>
        </authorList>
    </citation>
    <scope>NUCLEOTIDE SEQUENCE [LARGE SCALE GENOMIC DNA]</scope>
    <source>
        <strain evidence="2 3">CIP 107464</strain>
    </source>
</reference>
<comment type="caution">
    <text evidence="2">The sequence shown here is derived from an EMBL/GenBank/DDBJ whole genome shotgun (WGS) entry which is preliminary data.</text>
</comment>
<evidence type="ECO:0000313" key="2">
    <source>
        <dbReference type="EMBL" id="ENV31978.1"/>
    </source>
</evidence>
<dbReference type="HOGENOM" id="CLU_2079630_0_0_6"/>
<dbReference type="PATRIC" id="fig|1120926.3.peg.3257"/>